<evidence type="ECO:0000313" key="2">
    <source>
        <dbReference type="EMBL" id="EHR48715.1"/>
    </source>
</evidence>
<accession>H5X2B9</accession>
<evidence type="ECO:0000313" key="3">
    <source>
        <dbReference type="Proteomes" id="UP000004926"/>
    </source>
</evidence>
<dbReference type="Proteomes" id="UP000004926">
    <property type="component" value="Chromosome"/>
</dbReference>
<organism evidence="2 3">
    <name type="scientific">Saccharomonospora marina XMU15</name>
    <dbReference type="NCBI Taxonomy" id="882083"/>
    <lineage>
        <taxon>Bacteria</taxon>
        <taxon>Bacillati</taxon>
        <taxon>Actinomycetota</taxon>
        <taxon>Actinomycetes</taxon>
        <taxon>Pseudonocardiales</taxon>
        <taxon>Pseudonocardiaceae</taxon>
        <taxon>Saccharomonospora</taxon>
    </lineage>
</organism>
<dbReference type="EMBL" id="CM001439">
    <property type="protein sequence ID" value="EHR48715.1"/>
    <property type="molecule type" value="Genomic_DNA"/>
</dbReference>
<gene>
    <name evidence="2" type="ORF">SacmaDRAFT_0411</name>
</gene>
<keyword evidence="3" id="KW-1185">Reference proteome</keyword>
<evidence type="ECO:0000259" key="1">
    <source>
        <dbReference type="Pfam" id="PF12728"/>
    </source>
</evidence>
<reference evidence="2 3" key="1">
    <citation type="journal article" date="2012" name="Stand. Genomic Sci.">
        <title>Genome sequence of the ocean sediment bacterium Saccharomonospora marina type strain (XMU15(T)).</title>
        <authorList>
            <person name="Klenk H.P."/>
            <person name="Lu M."/>
            <person name="Lucas S."/>
            <person name="Lapidus A."/>
            <person name="Copeland A."/>
            <person name="Pitluck S."/>
            <person name="Goodwin L.A."/>
            <person name="Han C."/>
            <person name="Tapia R."/>
            <person name="Brambilla E.M."/>
            <person name="Potter G."/>
            <person name="Land M."/>
            <person name="Ivanova N."/>
            <person name="Rohde M."/>
            <person name="Goker M."/>
            <person name="Detter J.C."/>
            <person name="Li W.J."/>
            <person name="Kyrpides N.C."/>
            <person name="Woyke T."/>
        </authorList>
    </citation>
    <scope>NUCLEOTIDE SEQUENCE [LARGE SCALE GENOMIC DNA]</scope>
    <source>
        <strain evidence="2 3">XMU15</strain>
    </source>
</reference>
<dbReference type="eggNOG" id="ENOG5031VT6">
    <property type="taxonomic scope" value="Bacteria"/>
</dbReference>
<dbReference type="AlphaFoldDB" id="H5X2B9"/>
<name>H5X2B9_9PSEU</name>
<feature type="domain" description="Helix-turn-helix" evidence="1">
    <location>
        <begin position="27"/>
        <end position="68"/>
    </location>
</feature>
<dbReference type="Pfam" id="PF12728">
    <property type="entry name" value="HTH_17"/>
    <property type="match status" value="1"/>
</dbReference>
<dbReference type="HOGENOM" id="CLU_178607_2_0_11"/>
<sequence>MDTGIQGASSAPTLAEIRDNWPASVDVARAATAFGISRSHAYELVARGEFPARVIKVGGRYRVITASVIGVLSA</sequence>
<dbReference type="RefSeq" id="WP_009152106.1">
    <property type="nucleotide sequence ID" value="NZ_CM001439.1"/>
</dbReference>
<proteinExistence type="predicted"/>
<protein>
    <submittedName>
        <fullName evidence="2">Prophage CP4-57 regulatory protein (AlpA)</fullName>
    </submittedName>
</protein>
<dbReference type="InterPro" id="IPR041657">
    <property type="entry name" value="HTH_17"/>
</dbReference>
<dbReference type="STRING" id="882083.SacmaDRAFT_0411"/>
<dbReference type="OrthoDB" id="4296536at2"/>